<evidence type="ECO:0000256" key="8">
    <source>
        <dbReference type="ARBA" id="ARBA00064817"/>
    </source>
</evidence>
<keyword evidence="3" id="KW-0677">Repeat</keyword>
<sequence length="1013" mass="115933">MSNNNPQYPGLQPIRPPIPGSVDPQRNFGPLMPVQFRSVVPPQQQQQFVPMPAQHYHQQFNVGMPPQNQQPQFSQPIQQFPPRAGQQLPHPSQVIPMPVVRPNMQPSSESMMPQPDSQAPNGYTPGLGGPGNGMPLSSSYMFAPSSYGQAQQPNFISTSQYQPVPQIQAPSGSSSQSITPGTSHQSNGEQPTVATFMHSATVVQPHLAKVGPSDWIEHNSSTGRRFYYNKRTKLSSWEKPFELMTPIERVDASTNWKEYSSPDGRKYYYNKITKESKWLIPEELKLAREQVEKAMINGALPEAVLNPRTQPSATSVSEAMPSADNSSLPGQGEPSSPVPVAPVVTTSPSNLQSEIAPGSCGSPSTSAVTGTKVDEPEAPPVNTINPSDASVGSDRAIVSDINTSVTPMNDTNNFAAQDTVGSADGVPGEDKDDGKIDSTGENVNEVASETKTVEPESLVYANKMEAKDAFKSLLESVNVGPDWSWDRAMRLIINDKRYGALKSLGERKQAFNEYLSQRKKQEAEEKRMKHKKAREDFRKMLEESTELTSSTRFSKAVAIFENDERFKAVERDRDRKDMFDSFLEELMNKERAKALEERKRNTVEYRKFLESCDFIKANTQWRKVQDRLEADERCSRLEKIDRLEIFQDYLRDLEKEEEEQKKIQKEELRKTERKNRDEFRKLMDEHIASGILTAKTHWRDYHFKVKDLPAYLAVASNTSGSTPKELFEDVAEELEKQYVEEKSQIKDAVKLAKITLLTTWTFEDFKSALSEHISSPSTSDSNLKLVFEELLERAKEKEEKEAKKRKRLADDFFRLLFSIKDITESSKWEDSEPLLEDSQEFRSIGDASLCKQMFEEYVAQLREEAKENERKRKEERAKKDKDREERERRKSKQRREKEGGRERWKEETHKRDRTDSDGLDFNEIQTSKENRRSDDDNRKQRKQHQSPEETDKERTKKSHGHSSDRKKSRRHGSGHESDEGRHKRHRREHRDSHREGELLEDGEFGGDVVMDRW</sequence>
<feature type="compositionally biased region" description="Basic and acidic residues" evidence="10">
    <location>
        <begin position="895"/>
        <end position="916"/>
    </location>
</feature>
<dbReference type="Gene3D" id="1.10.10.440">
    <property type="entry name" value="FF domain"/>
    <property type="match status" value="5"/>
</dbReference>
<dbReference type="PROSITE" id="PS01159">
    <property type="entry name" value="WW_DOMAIN_1"/>
    <property type="match status" value="1"/>
</dbReference>
<dbReference type="InterPro" id="IPR036020">
    <property type="entry name" value="WW_dom_sf"/>
</dbReference>
<comment type="function">
    <text evidence="6">Binds the phosphorylated C-terminal domain (CTD) of the largest subunit of RNA polymerase II and functions as a scaffold for RNA processing machineries. May be involved in pre-mRNA splicing.</text>
</comment>
<feature type="region of interest" description="Disordered" evidence="10">
    <location>
        <begin position="165"/>
        <end position="190"/>
    </location>
</feature>
<feature type="region of interest" description="Disordered" evidence="10">
    <location>
        <begin position="1"/>
        <end position="30"/>
    </location>
</feature>
<feature type="region of interest" description="Disordered" evidence="10">
    <location>
        <begin position="408"/>
        <end position="450"/>
    </location>
</feature>
<feature type="domain" description="WW" evidence="11">
    <location>
        <begin position="212"/>
        <end position="242"/>
    </location>
</feature>
<dbReference type="Pfam" id="PF01846">
    <property type="entry name" value="FF"/>
    <property type="match status" value="5"/>
</dbReference>
<dbReference type="KEGG" id="cam:101514260"/>
<dbReference type="CDD" id="cd00201">
    <property type="entry name" value="WW"/>
    <property type="match status" value="2"/>
</dbReference>
<proteinExistence type="inferred from homology"/>
<comment type="subcellular location">
    <subcellularLocation>
        <location evidence="1">Nucleus</location>
    </subcellularLocation>
</comment>
<dbReference type="STRING" id="3827.A0A1S2XZD1"/>
<feature type="domain" description="FF" evidence="12">
    <location>
        <begin position="529"/>
        <end position="585"/>
    </location>
</feature>
<evidence type="ECO:0000256" key="6">
    <source>
        <dbReference type="ARBA" id="ARBA00056384"/>
    </source>
</evidence>
<reference evidence="13" key="1">
    <citation type="journal article" date="2013" name="Nat. Biotechnol.">
        <title>Draft genome sequence of chickpea (Cicer arietinum) provides a resource for trait improvement.</title>
        <authorList>
            <person name="Varshney R.K."/>
            <person name="Song C."/>
            <person name="Saxena R.K."/>
            <person name="Azam S."/>
            <person name="Yu S."/>
            <person name="Sharpe A.G."/>
            <person name="Cannon S."/>
            <person name="Baek J."/>
            <person name="Rosen B.D."/>
            <person name="Tar'an B."/>
            <person name="Millan T."/>
            <person name="Zhang X."/>
            <person name="Ramsay L.D."/>
            <person name="Iwata A."/>
            <person name="Wang Y."/>
            <person name="Nelson W."/>
            <person name="Farmer A.D."/>
            <person name="Gaur P.M."/>
            <person name="Soderlund C."/>
            <person name="Penmetsa R.V."/>
            <person name="Xu C."/>
            <person name="Bharti A.K."/>
            <person name="He W."/>
            <person name="Winter P."/>
            <person name="Zhao S."/>
            <person name="Hane J.K."/>
            <person name="Carrasquilla-Garcia N."/>
            <person name="Condie J.A."/>
            <person name="Upadhyaya H.D."/>
            <person name="Luo M.C."/>
            <person name="Thudi M."/>
            <person name="Gowda C.L."/>
            <person name="Singh N.P."/>
            <person name="Lichtenzveig J."/>
            <person name="Gali K.K."/>
            <person name="Rubio J."/>
            <person name="Nadarajan N."/>
            <person name="Dolezel J."/>
            <person name="Bansal K.C."/>
            <person name="Xu X."/>
            <person name="Edwards D."/>
            <person name="Zhang G."/>
            <person name="Kahl G."/>
            <person name="Gil J."/>
            <person name="Singh K.B."/>
            <person name="Datta S.K."/>
            <person name="Jackson S.A."/>
            <person name="Wang J."/>
            <person name="Cook D.R."/>
        </authorList>
    </citation>
    <scope>NUCLEOTIDE SEQUENCE [LARGE SCALE GENOMIC DNA]</scope>
    <source>
        <strain evidence="13">cv. CDC Frontier</strain>
    </source>
</reference>
<dbReference type="FunFam" id="1.10.10.440:FF:000022">
    <property type="entry name" value="Pre-mRNA-processing protein 40A"/>
    <property type="match status" value="1"/>
</dbReference>
<reference evidence="14" key="2">
    <citation type="submission" date="2025-08" db="UniProtKB">
        <authorList>
            <consortium name="RefSeq"/>
        </authorList>
    </citation>
    <scope>IDENTIFICATION</scope>
    <source>
        <tissue evidence="14">Etiolated seedlings</tissue>
    </source>
</reference>
<feature type="compositionally biased region" description="Polar residues" evidence="10">
    <location>
        <begin position="439"/>
        <end position="450"/>
    </location>
</feature>
<keyword evidence="13" id="KW-1185">Reference proteome</keyword>
<feature type="domain" description="FF" evidence="12">
    <location>
        <begin position="670"/>
        <end position="733"/>
    </location>
</feature>
<dbReference type="FunFam" id="1.10.10.440:FF:000026">
    <property type="entry name" value="Pre-mRNA-processing protein 40A"/>
    <property type="match status" value="1"/>
</dbReference>
<name>A0A1S2XZD1_CICAR</name>
<evidence type="ECO:0000256" key="7">
    <source>
        <dbReference type="ARBA" id="ARBA00061317"/>
    </source>
</evidence>
<dbReference type="InterPro" id="IPR002713">
    <property type="entry name" value="FF_domain"/>
</dbReference>
<feature type="compositionally biased region" description="Basic residues" evidence="10">
    <location>
        <begin position="955"/>
        <end position="972"/>
    </location>
</feature>
<evidence type="ECO:0000313" key="13">
    <source>
        <dbReference type="Proteomes" id="UP000087171"/>
    </source>
</evidence>
<feature type="compositionally biased region" description="Basic and acidic residues" evidence="10">
    <location>
        <begin position="926"/>
        <end position="938"/>
    </location>
</feature>
<feature type="coiled-coil region" evidence="9">
    <location>
        <begin position="724"/>
        <end position="751"/>
    </location>
</feature>
<feature type="compositionally biased region" description="Polar residues" evidence="10">
    <location>
        <begin position="307"/>
        <end position="329"/>
    </location>
</feature>
<dbReference type="FunFam" id="1.10.10.440:FF:000013">
    <property type="entry name" value="pre-mRNA-processing protein 40A isoform X1"/>
    <property type="match status" value="1"/>
</dbReference>
<feature type="compositionally biased region" description="Basic and acidic residues" evidence="10">
    <location>
        <begin position="428"/>
        <end position="438"/>
    </location>
</feature>
<dbReference type="GO" id="GO:0070063">
    <property type="term" value="F:RNA polymerase binding"/>
    <property type="evidence" value="ECO:0007669"/>
    <property type="project" value="UniProtKB-ARBA"/>
</dbReference>
<evidence type="ECO:0000256" key="3">
    <source>
        <dbReference type="ARBA" id="ARBA00022737"/>
    </source>
</evidence>
<gene>
    <name evidence="14" type="primary">LOC101514260</name>
</gene>
<feature type="domain" description="FF" evidence="12">
    <location>
        <begin position="463"/>
        <end position="517"/>
    </location>
</feature>
<dbReference type="RefSeq" id="XP_004496865.1">
    <property type="nucleotide sequence ID" value="XM_004496808.3"/>
</dbReference>
<evidence type="ECO:0000259" key="12">
    <source>
        <dbReference type="PROSITE" id="PS51676"/>
    </source>
</evidence>
<dbReference type="FunFam" id="1.10.10.440:FF:000019">
    <property type="entry name" value="Pre-mRNA-processing protein 40A"/>
    <property type="match status" value="1"/>
</dbReference>
<feature type="domain" description="WW" evidence="11">
    <location>
        <begin position="250"/>
        <end position="283"/>
    </location>
</feature>
<dbReference type="InterPro" id="IPR036517">
    <property type="entry name" value="FF_domain_sf"/>
</dbReference>
<keyword evidence="4" id="KW-0508">mRNA splicing</keyword>
<comment type="subunit">
    <text evidence="8">Interacts (via the WW domains) with the phosphorylated C-terminal domain of NRPB1 (via CTD domain).</text>
</comment>
<evidence type="ECO:0000256" key="5">
    <source>
        <dbReference type="ARBA" id="ARBA00023242"/>
    </source>
</evidence>
<evidence type="ECO:0000256" key="2">
    <source>
        <dbReference type="ARBA" id="ARBA00022664"/>
    </source>
</evidence>
<dbReference type="SMART" id="SM00441">
    <property type="entry name" value="FF"/>
    <property type="match status" value="5"/>
</dbReference>
<keyword evidence="5" id="KW-0539">Nucleus</keyword>
<dbReference type="InterPro" id="IPR039726">
    <property type="entry name" value="Prp40-like"/>
</dbReference>
<dbReference type="eggNOG" id="KOG0152">
    <property type="taxonomic scope" value="Eukaryota"/>
</dbReference>
<feature type="domain" description="FF" evidence="12">
    <location>
        <begin position="598"/>
        <end position="652"/>
    </location>
</feature>
<dbReference type="PANTHER" id="PTHR11864:SF33">
    <property type="entry name" value="PRE-MRNA-PROCESSING PROTEIN 40B"/>
    <property type="match status" value="1"/>
</dbReference>
<keyword evidence="2" id="KW-0507">mRNA processing</keyword>
<protein>
    <submittedName>
        <fullName evidence="14">Pre-mRNA-processing protein 40A-like</fullName>
    </submittedName>
</protein>
<dbReference type="FunFam" id="2.20.70.10:FF:000117">
    <property type="entry name" value="Pre-mRNA-processing protein 40B"/>
    <property type="match status" value="1"/>
</dbReference>
<dbReference type="GO" id="GO:0045292">
    <property type="term" value="P:mRNA cis splicing, via spliceosome"/>
    <property type="evidence" value="ECO:0007669"/>
    <property type="project" value="InterPro"/>
</dbReference>
<feature type="compositionally biased region" description="Polar residues" evidence="10">
    <location>
        <begin position="104"/>
        <end position="119"/>
    </location>
</feature>
<feature type="compositionally biased region" description="Polar residues" evidence="10">
    <location>
        <begin position="408"/>
        <end position="420"/>
    </location>
</feature>
<feature type="coiled-coil region" evidence="9">
    <location>
        <begin position="646"/>
        <end position="685"/>
    </location>
</feature>
<dbReference type="PROSITE" id="PS50020">
    <property type="entry name" value="WW_DOMAIN_2"/>
    <property type="match status" value="2"/>
</dbReference>
<organism evidence="13 14">
    <name type="scientific">Cicer arietinum</name>
    <name type="common">Chickpea</name>
    <name type="synonym">Garbanzo</name>
    <dbReference type="NCBI Taxonomy" id="3827"/>
    <lineage>
        <taxon>Eukaryota</taxon>
        <taxon>Viridiplantae</taxon>
        <taxon>Streptophyta</taxon>
        <taxon>Embryophyta</taxon>
        <taxon>Tracheophyta</taxon>
        <taxon>Spermatophyta</taxon>
        <taxon>Magnoliopsida</taxon>
        <taxon>eudicotyledons</taxon>
        <taxon>Gunneridae</taxon>
        <taxon>Pentapetalae</taxon>
        <taxon>rosids</taxon>
        <taxon>fabids</taxon>
        <taxon>Fabales</taxon>
        <taxon>Fabaceae</taxon>
        <taxon>Papilionoideae</taxon>
        <taxon>50 kb inversion clade</taxon>
        <taxon>NPAAA clade</taxon>
        <taxon>Hologalegina</taxon>
        <taxon>IRL clade</taxon>
        <taxon>Cicereae</taxon>
        <taxon>Cicer</taxon>
    </lineage>
</organism>
<evidence type="ECO:0000256" key="10">
    <source>
        <dbReference type="SAM" id="MobiDB-lite"/>
    </source>
</evidence>
<dbReference type="Pfam" id="PF00397">
    <property type="entry name" value="WW"/>
    <property type="match status" value="2"/>
</dbReference>
<dbReference type="Gene3D" id="2.20.70.10">
    <property type="match status" value="2"/>
</dbReference>
<feature type="region of interest" description="Disordered" evidence="10">
    <location>
        <begin position="102"/>
        <end position="137"/>
    </location>
</feature>
<feature type="region of interest" description="Disordered" evidence="10">
    <location>
        <begin position="865"/>
        <end position="1013"/>
    </location>
</feature>
<dbReference type="AlphaFoldDB" id="A0A1S2XZD1"/>
<dbReference type="SMART" id="SM00456">
    <property type="entry name" value="WW"/>
    <property type="match status" value="2"/>
</dbReference>
<dbReference type="GeneID" id="101514260"/>
<dbReference type="SUPFAM" id="SSF51045">
    <property type="entry name" value="WW domain"/>
    <property type="match status" value="2"/>
</dbReference>
<dbReference type="OrthoDB" id="187617at2759"/>
<evidence type="ECO:0000259" key="11">
    <source>
        <dbReference type="PROSITE" id="PS50020"/>
    </source>
</evidence>
<dbReference type="PROSITE" id="PS51676">
    <property type="entry name" value="FF"/>
    <property type="match status" value="5"/>
</dbReference>
<keyword evidence="9" id="KW-0175">Coiled coil</keyword>
<dbReference type="Proteomes" id="UP000087171">
    <property type="component" value="Chromosome Ca4"/>
</dbReference>
<feature type="region of interest" description="Disordered" evidence="10">
    <location>
        <begin position="304"/>
        <end position="391"/>
    </location>
</feature>
<feature type="compositionally biased region" description="Basic and acidic residues" evidence="10">
    <location>
        <begin position="945"/>
        <end position="954"/>
    </location>
</feature>
<dbReference type="InterPro" id="IPR001202">
    <property type="entry name" value="WW_dom"/>
</dbReference>
<dbReference type="SUPFAM" id="SSF81698">
    <property type="entry name" value="FF domain"/>
    <property type="match status" value="5"/>
</dbReference>
<dbReference type="PANTHER" id="PTHR11864">
    <property type="entry name" value="PRE-MRNA-PROCESSING PROTEIN PRP40"/>
    <property type="match status" value="1"/>
</dbReference>
<feature type="coiled-coil region" evidence="9">
    <location>
        <begin position="516"/>
        <end position="543"/>
    </location>
</feature>
<comment type="similarity">
    <text evidence="7">Belongs to the PRPF40 family.</text>
</comment>
<feature type="compositionally biased region" description="Basic and acidic residues" evidence="10">
    <location>
        <begin position="865"/>
        <end position="888"/>
    </location>
</feature>
<dbReference type="Pfam" id="PF25432">
    <property type="entry name" value="FF_PRPF40A"/>
    <property type="match status" value="1"/>
</dbReference>
<accession>A0A1S2XZD1</accession>
<evidence type="ECO:0000313" key="14">
    <source>
        <dbReference type="RefSeq" id="XP_004496865.1"/>
    </source>
</evidence>
<dbReference type="FunFam" id="1.10.10.440:FF:000024">
    <property type="entry name" value="Pre-mRNA-processing protein 40A"/>
    <property type="match status" value="1"/>
</dbReference>
<evidence type="ECO:0000256" key="1">
    <source>
        <dbReference type="ARBA" id="ARBA00004123"/>
    </source>
</evidence>
<dbReference type="PaxDb" id="3827-XP_004496865.1"/>
<evidence type="ECO:0000256" key="4">
    <source>
        <dbReference type="ARBA" id="ARBA00023187"/>
    </source>
</evidence>
<dbReference type="GO" id="GO:0005685">
    <property type="term" value="C:U1 snRNP"/>
    <property type="evidence" value="ECO:0007669"/>
    <property type="project" value="TreeGrafter"/>
</dbReference>
<dbReference type="GO" id="GO:0003723">
    <property type="term" value="F:RNA binding"/>
    <property type="evidence" value="ECO:0007669"/>
    <property type="project" value="TreeGrafter"/>
</dbReference>
<feature type="domain" description="FF" evidence="12">
    <location>
        <begin position="805"/>
        <end position="860"/>
    </location>
</feature>
<evidence type="ECO:0000256" key="9">
    <source>
        <dbReference type="SAM" id="Coils"/>
    </source>
</evidence>
<dbReference type="GO" id="GO:0071004">
    <property type="term" value="C:U2-type prespliceosome"/>
    <property type="evidence" value="ECO:0007669"/>
    <property type="project" value="TreeGrafter"/>
</dbReference>